<comment type="caution">
    <text evidence="1">The sequence shown here is derived from an EMBL/GenBank/DDBJ whole genome shotgun (WGS) entry which is preliminary data.</text>
</comment>
<gene>
    <name evidence="1" type="ORF">LB452_02710</name>
</gene>
<dbReference type="RefSeq" id="WP_224460187.1">
    <property type="nucleotide sequence ID" value="NZ_JAIQZE010000002.1"/>
</dbReference>
<accession>A0ABS7XFS6</accession>
<proteinExistence type="predicted"/>
<reference evidence="2" key="1">
    <citation type="submission" date="2023-07" db="EMBL/GenBank/DDBJ databases">
        <title>Novel species isolated from saline lakes on Tibetan Plateau.</title>
        <authorList>
            <person name="Lu H."/>
        </authorList>
    </citation>
    <scope>NUCLEOTIDE SEQUENCE [LARGE SCALE GENOMIC DNA]</scope>
    <source>
        <strain evidence="2">CAK8W</strain>
    </source>
</reference>
<evidence type="ECO:0000313" key="1">
    <source>
        <dbReference type="EMBL" id="MBZ9777823.1"/>
    </source>
</evidence>
<protein>
    <submittedName>
        <fullName evidence="1">Uncharacterized protein</fullName>
    </submittedName>
</protein>
<evidence type="ECO:0000313" key="2">
    <source>
        <dbReference type="Proteomes" id="UP001199314"/>
    </source>
</evidence>
<dbReference type="EMBL" id="JAIQZE010000002">
    <property type="protein sequence ID" value="MBZ9777823.1"/>
    <property type="molecule type" value="Genomic_DNA"/>
</dbReference>
<sequence>LPVSNSFKILAICCGENLLRLIILSNLIKIILILNSSVLGEAYRHNYRKVESDKKANSSL</sequence>
<dbReference type="Proteomes" id="UP001199314">
    <property type="component" value="Unassembled WGS sequence"/>
</dbReference>
<feature type="non-terminal residue" evidence="1">
    <location>
        <position position="1"/>
    </location>
</feature>
<keyword evidence="2" id="KW-1185">Reference proteome</keyword>
<name>A0ABS7XFS6_9FLAO</name>
<organism evidence="1 2">
    <name type="scientific">Psychroflexus longus</name>
    <dbReference type="NCBI Taxonomy" id="2873596"/>
    <lineage>
        <taxon>Bacteria</taxon>
        <taxon>Pseudomonadati</taxon>
        <taxon>Bacteroidota</taxon>
        <taxon>Flavobacteriia</taxon>
        <taxon>Flavobacteriales</taxon>
        <taxon>Flavobacteriaceae</taxon>
        <taxon>Psychroflexus</taxon>
    </lineage>
</organism>